<evidence type="ECO:0000313" key="3">
    <source>
        <dbReference type="EMBL" id="KAF7827261.1"/>
    </source>
</evidence>
<comment type="caution">
    <text evidence="3">The sequence shown here is derived from an EMBL/GenBank/DDBJ whole genome shotgun (WGS) entry which is preliminary data.</text>
</comment>
<reference evidence="3" key="1">
    <citation type="submission" date="2020-09" db="EMBL/GenBank/DDBJ databases">
        <title>Genome-Enabled Discovery of Anthraquinone Biosynthesis in Senna tora.</title>
        <authorList>
            <person name="Kang S.-H."/>
            <person name="Pandey R.P."/>
            <person name="Lee C.-M."/>
            <person name="Sim J.-S."/>
            <person name="Jeong J.-T."/>
            <person name="Choi B.-S."/>
            <person name="Jung M."/>
            <person name="Ginzburg D."/>
            <person name="Zhao K."/>
            <person name="Won S.Y."/>
            <person name="Oh T.-J."/>
            <person name="Yu Y."/>
            <person name="Kim N.-H."/>
            <person name="Lee O.R."/>
            <person name="Lee T.-H."/>
            <person name="Bashyal P."/>
            <person name="Kim T.-S."/>
            <person name="Lee W.-H."/>
            <person name="Kawkins C."/>
            <person name="Kim C.-K."/>
            <person name="Kim J.S."/>
            <person name="Ahn B.O."/>
            <person name="Rhee S.Y."/>
            <person name="Sohng J.K."/>
        </authorList>
    </citation>
    <scope>NUCLEOTIDE SEQUENCE</scope>
    <source>
        <tissue evidence="3">Leaf</tissue>
    </source>
</reference>
<feature type="coiled-coil region" evidence="1">
    <location>
        <begin position="146"/>
        <end position="173"/>
    </location>
</feature>
<feature type="compositionally biased region" description="Acidic residues" evidence="2">
    <location>
        <begin position="248"/>
        <end position="257"/>
    </location>
</feature>
<evidence type="ECO:0000256" key="2">
    <source>
        <dbReference type="SAM" id="MobiDB-lite"/>
    </source>
</evidence>
<protein>
    <submittedName>
        <fullName evidence="3">Zf-CCHC domain-containing protein/UBN2 domain-containing protein</fullName>
    </submittedName>
</protein>
<keyword evidence="4" id="KW-1185">Reference proteome</keyword>
<dbReference type="Proteomes" id="UP000634136">
    <property type="component" value="Unassembled WGS sequence"/>
</dbReference>
<name>A0A834TV01_9FABA</name>
<dbReference type="OrthoDB" id="1303460at2759"/>
<dbReference type="AlphaFoldDB" id="A0A834TV01"/>
<organism evidence="3 4">
    <name type="scientific">Senna tora</name>
    <dbReference type="NCBI Taxonomy" id="362788"/>
    <lineage>
        <taxon>Eukaryota</taxon>
        <taxon>Viridiplantae</taxon>
        <taxon>Streptophyta</taxon>
        <taxon>Embryophyta</taxon>
        <taxon>Tracheophyta</taxon>
        <taxon>Spermatophyta</taxon>
        <taxon>Magnoliopsida</taxon>
        <taxon>eudicotyledons</taxon>
        <taxon>Gunneridae</taxon>
        <taxon>Pentapetalae</taxon>
        <taxon>rosids</taxon>
        <taxon>fabids</taxon>
        <taxon>Fabales</taxon>
        <taxon>Fabaceae</taxon>
        <taxon>Caesalpinioideae</taxon>
        <taxon>Cassia clade</taxon>
        <taxon>Senna</taxon>
    </lineage>
</organism>
<sequence>MYSRFGRIVNDLDALGKKFTNEELCHKIIRSLTYEWRPKVVAIQESAECQQLKGGKDKRKGLLSIWSDDEFPDDDEESKESPQKETANFCLMAKDSITEKDPEVIEANPHFDELLETYNTLLEDSLKILEKYIELKISHSKVLKAFGSMKLEKEALEEKIESMEEEYSMSALITENKKLKATIDKLNYDLEQFVKGEDKLNLILGSQRSPNDKTGLDDSDDPPEGLDTSECPQEEQVLVEESSHETDLQEAEPENQIELETPKEGVVVADSGWIKAAVESQYTKFNRVVVDRF</sequence>
<dbReference type="EMBL" id="JAAIUW010000006">
    <property type="protein sequence ID" value="KAF7827261.1"/>
    <property type="molecule type" value="Genomic_DNA"/>
</dbReference>
<keyword evidence="1" id="KW-0175">Coiled coil</keyword>
<accession>A0A834TV01</accession>
<gene>
    <name evidence="3" type="ORF">G2W53_018425</name>
</gene>
<feature type="region of interest" description="Disordered" evidence="2">
    <location>
        <begin position="205"/>
        <end position="261"/>
    </location>
</feature>
<evidence type="ECO:0000256" key="1">
    <source>
        <dbReference type="SAM" id="Coils"/>
    </source>
</evidence>
<evidence type="ECO:0000313" key="4">
    <source>
        <dbReference type="Proteomes" id="UP000634136"/>
    </source>
</evidence>
<proteinExistence type="predicted"/>